<dbReference type="Gene3D" id="3.30.450.180">
    <property type="match status" value="1"/>
</dbReference>
<evidence type="ECO:0000313" key="3">
    <source>
        <dbReference type="Proteomes" id="UP000238164"/>
    </source>
</evidence>
<evidence type="ECO:0000313" key="2">
    <source>
        <dbReference type="EMBL" id="SPD88539.1"/>
    </source>
</evidence>
<dbReference type="KEGG" id="mgg:MPLG2_3509"/>
<dbReference type="Proteomes" id="UP000238164">
    <property type="component" value="Chromosome 1"/>
</dbReference>
<dbReference type="AlphaFoldDB" id="A0A2N9JMD0"/>
<accession>A0A2N9JMD0</accession>
<dbReference type="EMBL" id="LT985188">
    <property type="protein sequence ID" value="SPD88539.1"/>
    <property type="molecule type" value="Genomic_DNA"/>
</dbReference>
<reference evidence="2 3" key="1">
    <citation type="submission" date="2018-02" db="EMBL/GenBank/DDBJ databases">
        <authorList>
            <person name="Cohen D.B."/>
            <person name="Kent A.D."/>
        </authorList>
    </citation>
    <scope>NUCLEOTIDE SEQUENCE [LARGE SCALE GENOMIC DNA]</scope>
    <source>
        <strain evidence="2">1</strain>
    </source>
</reference>
<evidence type="ECO:0000259" key="1">
    <source>
        <dbReference type="Pfam" id="PF17765"/>
    </source>
</evidence>
<dbReference type="Pfam" id="PF17765">
    <property type="entry name" value="MLTR_LBD"/>
    <property type="match status" value="1"/>
</dbReference>
<sequence length="77" mass="8738">MVERLRARSAEFAEGWDSHHVAFQQFGTRVLNHPQVGRLAIDFQGLQPIGHDRIRIVVYTAADDAESSERLARLLNP</sequence>
<keyword evidence="3" id="KW-1185">Reference proteome</keyword>
<feature type="domain" description="MmyB-like transcription regulator ligand binding" evidence="1">
    <location>
        <begin position="1"/>
        <end position="74"/>
    </location>
</feature>
<dbReference type="InterPro" id="IPR041413">
    <property type="entry name" value="MLTR_LBD"/>
</dbReference>
<protein>
    <submittedName>
        <fullName evidence="2">XRE family transcriptional regulator</fullName>
    </submittedName>
</protein>
<proteinExistence type="predicted"/>
<organism evidence="2 3">
    <name type="scientific">Micropruina glycogenica</name>
    <dbReference type="NCBI Taxonomy" id="75385"/>
    <lineage>
        <taxon>Bacteria</taxon>
        <taxon>Bacillati</taxon>
        <taxon>Actinomycetota</taxon>
        <taxon>Actinomycetes</taxon>
        <taxon>Propionibacteriales</taxon>
        <taxon>Nocardioidaceae</taxon>
        <taxon>Micropruina</taxon>
    </lineage>
</organism>
<name>A0A2N9JMD0_9ACTN</name>
<gene>
    <name evidence="2" type="ORF">MPLG2_3509</name>
</gene>